<proteinExistence type="predicted"/>
<name>A0A5S3UUJ9_9GAMM</name>
<gene>
    <name evidence="2" type="ORF">CWC22_015910</name>
</gene>
<dbReference type="InterPro" id="IPR029069">
    <property type="entry name" value="HotDog_dom_sf"/>
</dbReference>
<dbReference type="RefSeq" id="WP_138538746.1">
    <property type="nucleotide sequence ID" value="NZ_CP045429.1"/>
</dbReference>
<accession>A0A5S3UUJ9</accession>
<dbReference type="PANTHER" id="PTHR30272:SF1">
    <property type="entry name" value="3-HYDROXYACYL-[ACYL-CARRIER-PROTEIN] DEHYDRATASE"/>
    <property type="match status" value="1"/>
</dbReference>
<protein>
    <submittedName>
        <fullName evidence="2">Beta-hydroxyacyl-ACP dehydratase</fullName>
    </submittedName>
</protein>
<organism evidence="2 3">
    <name type="scientific">Pseudoalteromonas rubra</name>
    <dbReference type="NCBI Taxonomy" id="43658"/>
    <lineage>
        <taxon>Bacteria</taxon>
        <taxon>Pseudomonadati</taxon>
        <taxon>Pseudomonadota</taxon>
        <taxon>Gammaproteobacteria</taxon>
        <taxon>Alteromonadales</taxon>
        <taxon>Pseudoalteromonadaceae</taxon>
        <taxon>Pseudoalteromonas</taxon>
    </lineage>
</organism>
<dbReference type="GO" id="GO:0016829">
    <property type="term" value="F:lyase activity"/>
    <property type="evidence" value="ECO:0007669"/>
    <property type="project" value="UniProtKB-KW"/>
</dbReference>
<dbReference type="Pfam" id="PF07977">
    <property type="entry name" value="FabA"/>
    <property type="match status" value="1"/>
</dbReference>
<dbReference type="Proteomes" id="UP000305729">
    <property type="component" value="Chromosome 1"/>
</dbReference>
<evidence type="ECO:0000313" key="2">
    <source>
        <dbReference type="EMBL" id="QPB84391.1"/>
    </source>
</evidence>
<evidence type="ECO:0000313" key="3">
    <source>
        <dbReference type="Proteomes" id="UP000305729"/>
    </source>
</evidence>
<dbReference type="InterPro" id="IPR013114">
    <property type="entry name" value="FabA_FabZ"/>
</dbReference>
<dbReference type="PANTHER" id="PTHR30272">
    <property type="entry name" value="3-HYDROXYACYL-[ACYL-CARRIER-PROTEIN] DEHYDRATASE"/>
    <property type="match status" value="1"/>
</dbReference>
<reference evidence="2 3" key="1">
    <citation type="submission" date="2019-10" db="EMBL/GenBank/DDBJ databases">
        <title>Pseudoalteromonas rubra S4059.</title>
        <authorList>
            <person name="Paulsen S."/>
            <person name="Wang X."/>
        </authorList>
    </citation>
    <scope>NUCLEOTIDE SEQUENCE [LARGE SCALE GENOMIC DNA]</scope>
    <source>
        <strain evidence="2 3">S4059</strain>
    </source>
</reference>
<dbReference type="AlphaFoldDB" id="A0A5S3UUJ9"/>
<keyword evidence="1" id="KW-0456">Lyase</keyword>
<dbReference type="EMBL" id="CP045429">
    <property type="protein sequence ID" value="QPB84391.1"/>
    <property type="molecule type" value="Genomic_DNA"/>
</dbReference>
<dbReference type="Gene3D" id="3.10.129.10">
    <property type="entry name" value="Hotdog Thioesterase"/>
    <property type="match status" value="1"/>
</dbReference>
<dbReference type="SUPFAM" id="SSF54637">
    <property type="entry name" value="Thioesterase/thiol ester dehydrase-isomerase"/>
    <property type="match status" value="1"/>
</dbReference>
<sequence>MNIEKFLMLDEIVSVSDDRSSLTAYSAVPSTAPLFEEHFPDAPIFPGVLLTEVMAQAAGHLTMVNNNFEAMAILAKINKGKFIGIVQPGDKLRCKAILTKCERGFSLCDVRLFNNEQLCASAELRMKVLPFPTDNAKQLLIERHNKLRQCLTSNPDIEYTV</sequence>
<evidence type="ECO:0000256" key="1">
    <source>
        <dbReference type="ARBA" id="ARBA00023239"/>
    </source>
</evidence>